<dbReference type="SUPFAM" id="SSF53300">
    <property type="entry name" value="vWA-like"/>
    <property type="match status" value="1"/>
</dbReference>
<dbReference type="PANTHER" id="PTHR47324">
    <property type="entry name" value="PROTEIN IRG-7-RELATED"/>
    <property type="match status" value="1"/>
</dbReference>
<comment type="caution">
    <text evidence="4">Lacks conserved residue(s) required for the propagation of feature annotation.</text>
</comment>
<protein>
    <submittedName>
        <fullName evidence="7">EGF-like domain-containing protein</fullName>
    </submittedName>
</protein>
<feature type="chain" id="PRO_5035759828" evidence="5">
    <location>
        <begin position="23"/>
        <end position="475"/>
    </location>
</feature>
<sequence>MRSHVFSASVFSLLCISVGGKGVENNGNDNEQQCVNGGTPVNSSYCQCPAYVGGRFCETVKCQRWGIPDKDRCACAPGWYDKYCGIRGCRPPNEDNLDHSKRSIILVVNMKTSMKEQIEALRNSFKQMIGEITKSWNTGNNTENWIENYIVYGFVQDNQNAKQTQLVADNADDVISFLGNMTLYKGDDAQPVLNAVKTAQQLFPQMKSHSVVLVFTDSPASDATPWSHRFEDRNNEQLCLQISFLWRSKISFILSFPSGIDTDKDGVDVYKRLSLSTHGDYFHVNSSAETEDILKNVISTYFFPENVAVGFDQNEDVVVVPTVDQVGDWILTLLTKDASTADSLPEVAGAILLAQGTNYKLFAAKFMAIISISNSKGKFNFRTFLQSKNTILFDYNSDMAIDVGNGIVHLGVTMHSTIRTFGFPQFNNMTYRVMQNGKKVREEYVAFRRPQEDCTFEWAFQPWVNTNDCPPGPIT</sequence>
<evidence type="ECO:0000256" key="1">
    <source>
        <dbReference type="ARBA" id="ARBA00004613"/>
    </source>
</evidence>
<keyword evidence="4" id="KW-0245">EGF-like domain</keyword>
<dbReference type="Pfam" id="PF25106">
    <property type="entry name" value="VWA_4"/>
    <property type="match status" value="1"/>
</dbReference>
<evidence type="ECO:0000256" key="5">
    <source>
        <dbReference type="SAM" id="SignalP"/>
    </source>
</evidence>
<reference evidence="7" key="2">
    <citation type="submission" date="2022-06" db="UniProtKB">
        <authorList>
            <consortium name="EnsemblMetazoa"/>
        </authorList>
    </citation>
    <scope>IDENTIFICATION</scope>
    <source>
        <strain evidence="7">DF5081</strain>
    </source>
</reference>
<proteinExistence type="predicted"/>
<dbReference type="InterPro" id="IPR056861">
    <property type="entry name" value="HMCN1-like_VWA"/>
</dbReference>
<keyword evidence="3 5" id="KW-0732">Signal</keyword>
<evidence type="ECO:0000256" key="4">
    <source>
        <dbReference type="PROSITE-ProRule" id="PRU00076"/>
    </source>
</evidence>
<feature type="disulfide bond" evidence="4">
    <location>
        <begin position="48"/>
        <end position="57"/>
    </location>
</feature>
<reference evidence="8" key="1">
    <citation type="submission" date="2010-08" db="EMBL/GenBank/DDBJ databases">
        <authorList>
            <consortium name="Caenorhabditis japonica Sequencing Consortium"/>
            <person name="Wilson R.K."/>
        </authorList>
    </citation>
    <scope>NUCLEOTIDE SEQUENCE [LARGE SCALE GENOMIC DNA]</scope>
    <source>
        <strain evidence="8">DF5081</strain>
    </source>
</reference>
<organism evidence="7 8">
    <name type="scientific">Caenorhabditis japonica</name>
    <dbReference type="NCBI Taxonomy" id="281687"/>
    <lineage>
        <taxon>Eukaryota</taxon>
        <taxon>Metazoa</taxon>
        <taxon>Ecdysozoa</taxon>
        <taxon>Nematoda</taxon>
        <taxon>Chromadorea</taxon>
        <taxon>Rhabditida</taxon>
        <taxon>Rhabditina</taxon>
        <taxon>Rhabditomorpha</taxon>
        <taxon>Rhabditoidea</taxon>
        <taxon>Rhabditidae</taxon>
        <taxon>Peloderinae</taxon>
        <taxon>Caenorhabditis</taxon>
    </lineage>
</organism>
<keyword evidence="4" id="KW-1015">Disulfide bond</keyword>
<dbReference type="InterPro" id="IPR053295">
    <property type="entry name" value="Innate_immunity_reg"/>
</dbReference>
<keyword evidence="2" id="KW-0964">Secreted</keyword>
<evidence type="ECO:0000256" key="2">
    <source>
        <dbReference type="ARBA" id="ARBA00022525"/>
    </source>
</evidence>
<evidence type="ECO:0000256" key="3">
    <source>
        <dbReference type="ARBA" id="ARBA00022729"/>
    </source>
</evidence>
<dbReference type="InterPro" id="IPR036465">
    <property type="entry name" value="vWFA_dom_sf"/>
</dbReference>
<dbReference type="EnsemblMetazoa" id="CJA20718.1">
    <property type="protein sequence ID" value="CJA20718.1"/>
    <property type="gene ID" value="WBGene00176290"/>
</dbReference>
<feature type="signal peptide" evidence="5">
    <location>
        <begin position="1"/>
        <end position="22"/>
    </location>
</feature>
<evidence type="ECO:0000313" key="8">
    <source>
        <dbReference type="Proteomes" id="UP000005237"/>
    </source>
</evidence>
<dbReference type="Proteomes" id="UP000005237">
    <property type="component" value="Unassembled WGS sequence"/>
</dbReference>
<keyword evidence="8" id="KW-1185">Reference proteome</keyword>
<comment type="subcellular location">
    <subcellularLocation>
        <location evidence="1">Secreted</location>
    </subcellularLocation>
</comment>
<dbReference type="InterPro" id="IPR000742">
    <property type="entry name" value="EGF"/>
</dbReference>
<feature type="domain" description="EGF-like" evidence="6">
    <location>
        <begin position="26"/>
        <end position="58"/>
    </location>
</feature>
<evidence type="ECO:0000313" key="7">
    <source>
        <dbReference type="EnsemblMetazoa" id="CJA20718.1"/>
    </source>
</evidence>
<dbReference type="PROSITE" id="PS50026">
    <property type="entry name" value="EGF_3"/>
    <property type="match status" value="1"/>
</dbReference>
<dbReference type="PANTHER" id="PTHR47324:SF4">
    <property type="entry name" value="EGF-LIKE DOMAIN-CONTAINING PROTEIN"/>
    <property type="match status" value="1"/>
</dbReference>
<accession>A0A8R1I8K4</accession>
<dbReference type="AlphaFoldDB" id="A0A8R1I8K4"/>
<evidence type="ECO:0000259" key="6">
    <source>
        <dbReference type="PROSITE" id="PS50026"/>
    </source>
</evidence>
<name>A0A8R1I8K4_CAEJA</name>
<dbReference type="PROSITE" id="PS00022">
    <property type="entry name" value="EGF_1"/>
    <property type="match status" value="1"/>
</dbReference>